<keyword evidence="1" id="KW-1133">Transmembrane helix</keyword>
<evidence type="ECO:0000256" key="1">
    <source>
        <dbReference type="SAM" id="Phobius"/>
    </source>
</evidence>
<accession>A0A7Z0EDE9</accession>
<dbReference type="AlphaFoldDB" id="A0A7Z0EDE9"/>
<dbReference type="SUPFAM" id="SSF48317">
    <property type="entry name" value="Acid phosphatase/Vanadium-dependent haloperoxidase"/>
    <property type="match status" value="1"/>
</dbReference>
<proteinExistence type="predicted"/>
<keyword evidence="1" id="KW-0812">Transmembrane</keyword>
<feature type="domain" description="Phosphatidic acid phosphatase type 2/haloperoxidase" evidence="2">
    <location>
        <begin position="100"/>
        <end position="213"/>
    </location>
</feature>
<comment type="caution">
    <text evidence="3">The sequence shown here is derived from an EMBL/GenBank/DDBJ whole genome shotgun (WGS) entry which is preliminary data.</text>
</comment>
<gene>
    <name evidence="3" type="ORF">HNR05_000926</name>
</gene>
<dbReference type="RefSeq" id="WP_179577947.1">
    <property type="nucleotide sequence ID" value="NZ_JACCFM010000001.1"/>
</dbReference>
<keyword evidence="3" id="KW-0378">Hydrolase</keyword>
<evidence type="ECO:0000313" key="3">
    <source>
        <dbReference type="EMBL" id="NYJ19135.1"/>
    </source>
</evidence>
<dbReference type="Proteomes" id="UP000537260">
    <property type="component" value="Unassembled WGS sequence"/>
</dbReference>
<dbReference type="InterPro" id="IPR000326">
    <property type="entry name" value="PAP2/HPO"/>
</dbReference>
<feature type="transmembrane region" description="Helical" evidence="1">
    <location>
        <begin position="101"/>
        <end position="124"/>
    </location>
</feature>
<name>A0A7Z0EDE9_9MICO</name>
<dbReference type="SMART" id="SM00014">
    <property type="entry name" value="acidPPc"/>
    <property type="match status" value="1"/>
</dbReference>
<dbReference type="Gene3D" id="1.20.144.10">
    <property type="entry name" value="Phosphatidic acid phosphatase type 2/haloperoxidase"/>
    <property type="match status" value="1"/>
</dbReference>
<evidence type="ECO:0000313" key="4">
    <source>
        <dbReference type="Proteomes" id="UP000537260"/>
    </source>
</evidence>
<dbReference type="PANTHER" id="PTHR14969">
    <property type="entry name" value="SPHINGOSINE-1-PHOSPHATE PHOSPHOHYDROLASE"/>
    <property type="match status" value="1"/>
</dbReference>
<dbReference type="InterPro" id="IPR036938">
    <property type="entry name" value="PAP2/HPO_sf"/>
</dbReference>
<keyword evidence="4" id="KW-1185">Reference proteome</keyword>
<feature type="transmembrane region" description="Helical" evidence="1">
    <location>
        <begin position="144"/>
        <end position="163"/>
    </location>
</feature>
<feature type="transmembrane region" description="Helical" evidence="1">
    <location>
        <begin position="63"/>
        <end position="94"/>
    </location>
</feature>
<organism evidence="3 4">
    <name type="scientific">Glaciibacter psychrotolerans</name>
    <dbReference type="NCBI Taxonomy" id="670054"/>
    <lineage>
        <taxon>Bacteria</taxon>
        <taxon>Bacillati</taxon>
        <taxon>Actinomycetota</taxon>
        <taxon>Actinomycetes</taxon>
        <taxon>Micrococcales</taxon>
        <taxon>Microbacteriaceae</taxon>
        <taxon>Glaciibacter</taxon>
    </lineage>
</organism>
<dbReference type="EC" id="3.6.1.27" evidence="3"/>
<evidence type="ECO:0000259" key="2">
    <source>
        <dbReference type="SMART" id="SM00014"/>
    </source>
</evidence>
<dbReference type="PANTHER" id="PTHR14969:SF13">
    <property type="entry name" value="AT30094P"/>
    <property type="match status" value="1"/>
</dbReference>
<dbReference type="Pfam" id="PF01569">
    <property type="entry name" value="PAP2"/>
    <property type="match status" value="1"/>
</dbReference>
<dbReference type="EMBL" id="JACCFM010000001">
    <property type="protein sequence ID" value="NYJ19135.1"/>
    <property type="molecule type" value="Genomic_DNA"/>
</dbReference>
<dbReference type="GO" id="GO:0050380">
    <property type="term" value="F:undecaprenyl-diphosphatase activity"/>
    <property type="evidence" value="ECO:0007669"/>
    <property type="project" value="UniProtKB-EC"/>
</dbReference>
<feature type="transmembrane region" description="Helical" evidence="1">
    <location>
        <begin position="199"/>
        <end position="217"/>
    </location>
</feature>
<sequence>MQNSQLPSRARLALLPQPRLWPLWAVLLTALTLTLGYVVTSVRGFSPLELTVDQQLSRDHDPFLTALALGIDVVLSPPGIIIILGVLFLFLLVVRRSPVNAIAVAAVAGIGWLSSQAFKLAVVRPRIDSSLLTDPLVSEHGHDSFPSGHMSFAVALAVALYLLARGTRWAKLVAIIGVIFALVVGLSRVYLGAHYPTDVLGACLGSLAAILLFIGLWNRYGLRVLGSIRVLNRIGPVPSTPVTAPRERSYAPRHAE</sequence>
<keyword evidence="1" id="KW-0472">Membrane</keyword>
<feature type="transmembrane region" description="Helical" evidence="1">
    <location>
        <begin position="21"/>
        <end position="43"/>
    </location>
</feature>
<reference evidence="3 4" key="1">
    <citation type="submission" date="2020-07" db="EMBL/GenBank/DDBJ databases">
        <title>Sequencing the genomes of 1000 actinobacteria strains.</title>
        <authorList>
            <person name="Klenk H.-P."/>
        </authorList>
    </citation>
    <scope>NUCLEOTIDE SEQUENCE [LARGE SCALE GENOMIC DNA]</scope>
    <source>
        <strain evidence="3 4">LI1</strain>
    </source>
</reference>
<protein>
    <submittedName>
        <fullName evidence="3">Undecaprenyl-diphosphatase</fullName>
        <ecNumber evidence="3">3.6.1.27</ecNumber>
    </submittedName>
</protein>
<feature type="transmembrane region" description="Helical" evidence="1">
    <location>
        <begin position="172"/>
        <end position="193"/>
    </location>
</feature>